<reference evidence="2" key="1">
    <citation type="submission" date="2020-10" db="EMBL/GenBank/DDBJ databases">
        <authorList>
            <person name="Ni P."/>
        </authorList>
    </citation>
    <scope>NUCLEOTIDE SEQUENCE</scope>
</reference>
<organism evidence="2 3">
    <name type="scientific">Pseudomonas phage PN09</name>
    <dbReference type="NCBI Taxonomy" id="2782564"/>
    <lineage>
        <taxon>Viruses</taxon>
        <taxon>Duplodnaviria</taxon>
        <taxon>Heunggongvirae</taxon>
        <taxon>Uroviricota</taxon>
        <taxon>Caudoviricetes</taxon>
        <taxon>Vandenendeviridae</taxon>
        <taxon>Gorskivirinae</taxon>
        <taxon>Otagovirus</taxon>
        <taxon>Otagovirus PN09</taxon>
    </lineage>
</organism>
<evidence type="ECO:0000313" key="3">
    <source>
        <dbReference type="Proteomes" id="UP000605974"/>
    </source>
</evidence>
<gene>
    <name evidence="2" type="ORF">PN09_165</name>
</gene>
<name>A0A7S8BCA5_9CAUD</name>
<dbReference type="EMBL" id="MW175491">
    <property type="protein sequence ID" value="QPB10586.1"/>
    <property type="molecule type" value="Genomic_DNA"/>
</dbReference>
<evidence type="ECO:0000313" key="2">
    <source>
        <dbReference type="EMBL" id="QPB10586.1"/>
    </source>
</evidence>
<sequence>MAGIRRPPKAPSKPKAKARPPIHQRILGRSQIEIDTLDDLELELEKAYELDLVEYDTYLDCWEALQVRREKANIGLAKATGKYVKPDKKVDIPVTRVRQSHPKALTVFQKKLIFVVCFLIFIKIFC</sequence>
<proteinExistence type="predicted"/>
<protein>
    <submittedName>
        <fullName evidence="2">Uncharacterized protein</fullName>
    </submittedName>
</protein>
<feature type="region of interest" description="Disordered" evidence="1">
    <location>
        <begin position="1"/>
        <end position="21"/>
    </location>
</feature>
<accession>A0A7S8BCA5</accession>
<keyword evidence="3" id="KW-1185">Reference proteome</keyword>
<evidence type="ECO:0000256" key="1">
    <source>
        <dbReference type="SAM" id="MobiDB-lite"/>
    </source>
</evidence>
<dbReference type="Proteomes" id="UP000605974">
    <property type="component" value="Segment"/>
</dbReference>